<accession>A0ABD2N4I5</accession>
<dbReference type="AlphaFoldDB" id="A0ABD2N4I5"/>
<proteinExistence type="predicted"/>
<protein>
    <recommendedName>
        <fullName evidence="3">Reverse transcriptase domain-containing protein</fullName>
    </recommendedName>
</protein>
<name>A0ABD2N4I5_9CUCU</name>
<dbReference type="Proteomes" id="UP001516400">
    <property type="component" value="Unassembled WGS sequence"/>
</dbReference>
<reference evidence="1 2" key="1">
    <citation type="journal article" date="2021" name="BMC Biol.">
        <title>Horizontally acquired antibacterial genes associated with adaptive radiation of ladybird beetles.</title>
        <authorList>
            <person name="Li H.S."/>
            <person name="Tang X.F."/>
            <person name="Huang Y.H."/>
            <person name="Xu Z.Y."/>
            <person name="Chen M.L."/>
            <person name="Du X.Y."/>
            <person name="Qiu B.Y."/>
            <person name="Chen P.T."/>
            <person name="Zhang W."/>
            <person name="Slipinski A."/>
            <person name="Escalona H.E."/>
            <person name="Waterhouse R.M."/>
            <person name="Zwick A."/>
            <person name="Pang H."/>
        </authorList>
    </citation>
    <scope>NUCLEOTIDE SEQUENCE [LARGE SCALE GENOMIC DNA]</scope>
    <source>
        <strain evidence="1">SYSU2018</strain>
    </source>
</reference>
<keyword evidence="2" id="KW-1185">Reference proteome</keyword>
<evidence type="ECO:0000313" key="1">
    <source>
        <dbReference type="EMBL" id="KAL3273610.1"/>
    </source>
</evidence>
<gene>
    <name evidence="1" type="ORF">HHI36_015042</name>
</gene>
<organism evidence="1 2">
    <name type="scientific">Cryptolaemus montrouzieri</name>
    <dbReference type="NCBI Taxonomy" id="559131"/>
    <lineage>
        <taxon>Eukaryota</taxon>
        <taxon>Metazoa</taxon>
        <taxon>Ecdysozoa</taxon>
        <taxon>Arthropoda</taxon>
        <taxon>Hexapoda</taxon>
        <taxon>Insecta</taxon>
        <taxon>Pterygota</taxon>
        <taxon>Neoptera</taxon>
        <taxon>Endopterygota</taxon>
        <taxon>Coleoptera</taxon>
        <taxon>Polyphaga</taxon>
        <taxon>Cucujiformia</taxon>
        <taxon>Coccinelloidea</taxon>
        <taxon>Coccinellidae</taxon>
        <taxon>Scymninae</taxon>
        <taxon>Scymnini</taxon>
        <taxon>Cryptolaemus</taxon>
    </lineage>
</organism>
<comment type="caution">
    <text evidence="1">The sequence shown here is derived from an EMBL/GenBank/DDBJ whole genome shotgun (WGS) entry which is preliminary data.</text>
</comment>
<evidence type="ECO:0000313" key="2">
    <source>
        <dbReference type="Proteomes" id="UP001516400"/>
    </source>
</evidence>
<dbReference type="EMBL" id="JABFTP020000062">
    <property type="protein sequence ID" value="KAL3273610.1"/>
    <property type="molecule type" value="Genomic_DNA"/>
</dbReference>
<evidence type="ECO:0008006" key="3">
    <source>
        <dbReference type="Google" id="ProtNLM"/>
    </source>
</evidence>
<sequence>MPDEFPPISTLPCIEKVLELALHKQLMEYLDTNTILMSNQSSFRKHYSCEWTQSIDNDDTLLAVSDKNLDISINKMNASLKTISNYFEANGLKLNVLKTKAMILITPFR</sequence>